<sequence>MDGSIAESVRDEARRAKAIVVEKYIVGNFAGAKEYAVKAKNLDPELCDLLRLNCLALTRTMRSWVQ</sequence>
<dbReference type="eggNOG" id="KOG0714">
    <property type="taxonomic scope" value="Eukaryota"/>
</dbReference>
<evidence type="ECO:0000313" key="1">
    <source>
        <dbReference type="EMBL" id="EFH40324.1"/>
    </source>
</evidence>
<organism evidence="2">
    <name type="scientific">Arabidopsis lyrata subsp. lyrata</name>
    <name type="common">Lyre-leaved rock-cress</name>
    <dbReference type="NCBI Taxonomy" id="81972"/>
    <lineage>
        <taxon>Eukaryota</taxon>
        <taxon>Viridiplantae</taxon>
        <taxon>Streptophyta</taxon>
        <taxon>Embryophyta</taxon>
        <taxon>Tracheophyta</taxon>
        <taxon>Spermatophyta</taxon>
        <taxon>Magnoliopsida</taxon>
        <taxon>eudicotyledons</taxon>
        <taxon>Gunneridae</taxon>
        <taxon>Pentapetalae</taxon>
        <taxon>rosids</taxon>
        <taxon>malvids</taxon>
        <taxon>Brassicales</taxon>
        <taxon>Brassicaceae</taxon>
        <taxon>Camelineae</taxon>
        <taxon>Arabidopsis</taxon>
    </lineage>
</organism>
<dbReference type="STRING" id="81972.D7MQ89"/>
<gene>
    <name evidence="1" type="ORF">ARALYDRAFT_918086</name>
</gene>
<dbReference type="AlphaFoldDB" id="D7MQ89"/>
<evidence type="ECO:0000313" key="2">
    <source>
        <dbReference type="Proteomes" id="UP000008694"/>
    </source>
</evidence>
<dbReference type="EMBL" id="GL348720">
    <property type="protein sequence ID" value="EFH40324.1"/>
    <property type="molecule type" value="Genomic_DNA"/>
</dbReference>
<keyword evidence="2" id="KW-1185">Reference proteome</keyword>
<proteinExistence type="predicted"/>
<accession>D7MQ89</accession>
<name>D7MQ89_ARALL</name>
<protein>
    <submittedName>
        <fullName evidence="1">Uncharacterized protein</fullName>
    </submittedName>
</protein>
<reference evidence="2" key="1">
    <citation type="journal article" date="2011" name="Nat. Genet.">
        <title>The Arabidopsis lyrata genome sequence and the basis of rapid genome size change.</title>
        <authorList>
            <person name="Hu T.T."/>
            <person name="Pattyn P."/>
            <person name="Bakker E.G."/>
            <person name="Cao J."/>
            <person name="Cheng J.-F."/>
            <person name="Clark R.M."/>
            <person name="Fahlgren N."/>
            <person name="Fawcett J.A."/>
            <person name="Grimwood J."/>
            <person name="Gundlach H."/>
            <person name="Haberer G."/>
            <person name="Hollister J.D."/>
            <person name="Ossowski S."/>
            <person name="Ottilar R.P."/>
            <person name="Salamov A.A."/>
            <person name="Schneeberger K."/>
            <person name="Spannagl M."/>
            <person name="Wang X."/>
            <person name="Yang L."/>
            <person name="Nasrallah M.E."/>
            <person name="Bergelson J."/>
            <person name="Carrington J.C."/>
            <person name="Gaut B.S."/>
            <person name="Schmutz J."/>
            <person name="Mayer K.F.X."/>
            <person name="Van de Peer Y."/>
            <person name="Grigoriev I.V."/>
            <person name="Nordborg M."/>
            <person name="Weigel D."/>
            <person name="Guo Y.-L."/>
        </authorList>
    </citation>
    <scope>NUCLEOTIDE SEQUENCE [LARGE SCALE GENOMIC DNA]</scope>
    <source>
        <strain evidence="2">cv. MN47</strain>
    </source>
</reference>
<dbReference type="Proteomes" id="UP000008694">
    <property type="component" value="Unassembled WGS sequence"/>
</dbReference>
<dbReference type="HOGENOM" id="CLU_2834616_0_0_1"/>
<dbReference type="Gramene" id="scaffold_801486.1">
    <property type="protein sequence ID" value="scaffold_801486.1"/>
    <property type="gene ID" value="scaffold_801486.1"/>
</dbReference>